<keyword evidence="2" id="KW-1185">Reference proteome</keyword>
<dbReference type="OrthoDB" id="9790935at2"/>
<accession>A0A1I4JSY7</accession>
<dbReference type="EMBL" id="FOTR01000003">
    <property type="protein sequence ID" value="SFL69652.1"/>
    <property type="molecule type" value="Genomic_DNA"/>
</dbReference>
<proteinExistence type="predicted"/>
<gene>
    <name evidence="1" type="ORF">SAMN04487943_103149</name>
</gene>
<dbReference type="STRING" id="334253.SAMN04487943_103149"/>
<dbReference type="AlphaFoldDB" id="A0A1I4JSY7"/>
<organism evidence="1 2">
    <name type="scientific">Gracilibacillus orientalis</name>
    <dbReference type="NCBI Taxonomy" id="334253"/>
    <lineage>
        <taxon>Bacteria</taxon>
        <taxon>Bacillati</taxon>
        <taxon>Bacillota</taxon>
        <taxon>Bacilli</taxon>
        <taxon>Bacillales</taxon>
        <taxon>Bacillaceae</taxon>
        <taxon>Gracilibacillus</taxon>
    </lineage>
</organism>
<dbReference type="Proteomes" id="UP000198565">
    <property type="component" value="Unassembled WGS sequence"/>
</dbReference>
<reference evidence="2" key="1">
    <citation type="submission" date="2016-10" db="EMBL/GenBank/DDBJ databases">
        <authorList>
            <person name="Varghese N."/>
            <person name="Submissions S."/>
        </authorList>
    </citation>
    <scope>NUCLEOTIDE SEQUENCE [LARGE SCALE GENOMIC DNA]</scope>
    <source>
        <strain evidence="2">CGMCC 1.4250</strain>
    </source>
</reference>
<protein>
    <submittedName>
        <fullName evidence="1">Uncharacterized protein</fullName>
    </submittedName>
</protein>
<dbReference type="RefSeq" id="WP_091482686.1">
    <property type="nucleotide sequence ID" value="NZ_FOTR01000003.1"/>
</dbReference>
<evidence type="ECO:0000313" key="1">
    <source>
        <dbReference type="EMBL" id="SFL69652.1"/>
    </source>
</evidence>
<name>A0A1I4JSY7_9BACI</name>
<evidence type="ECO:0000313" key="2">
    <source>
        <dbReference type="Proteomes" id="UP000198565"/>
    </source>
</evidence>
<sequence>MSECAKGESQIQGFLDKKKPFRSRFKVYHTMEGLEMLLYFLIEIEKNTGVQPPVVLRKILTL</sequence>